<dbReference type="SMART" id="SM00064">
    <property type="entry name" value="FYVE"/>
    <property type="match status" value="2"/>
</dbReference>
<dbReference type="Gene3D" id="3.30.40.10">
    <property type="entry name" value="Zinc/RING finger domain, C3HC4 (zinc finger)"/>
    <property type="match status" value="2"/>
</dbReference>
<sequence length="516" mass="58091">MDVAHQNPASNNSSGAPGLTRSKELACPVCNEKTIDLLQLNSHLDRAHGFAEEPASNEMPQENTKRKNTSLAAKSSKFALNRSHWVEPDPDYSRCHKCYTRLNRSTGHINCRKCGELFCIRHCQNVIKLNANAKYDPITGKWCRCCQQCAHDKPGCRDFGSFRNRTTEFHRLRNSRTEDRQLQLLQLENRFVRLMNGILRINARHQGLMLASFRIPMEVAQLERTVVPWTPDNFATACNLCKKHFGLTLRKHHCRLCGKIVCDSAETGCSNNIPVTNLVNAAFNLPITKLADASDIETSIRVCSSCVQSLFKKGKFEKEMAMPLSMLFQLYERMSSISSVIISAVANLGEAPVNGARSNAPDVSEVVELTKKRRKMVDSFSTYDRLTKQLLKLNPRNASESRIQTAIITRASSFIQENMLPLGHLTAKLTSQSPSSRPSQESFPDSDNKNLSIKEIKDYRTQLMVIKEQRFLVEDMIATATKHRKFDEASVLNKNLEELDLQLNGLTNLLGGEGFA</sequence>
<dbReference type="CDD" id="cd15737">
    <property type="entry name" value="FYVE2_Vac1p_like"/>
    <property type="match status" value="1"/>
</dbReference>
<dbReference type="RefSeq" id="XP_022628593.1">
    <property type="nucleotide sequence ID" value="XM_022772250.1"/>
</dbReference>
<dbReference type="GO" id="GO:0032266">
    <property type="term" value="F:phosphatidylinositol-3-phosphate binding"/>
    <property type="evidence" value="ECO:0007669"/>
    <property type="project" value="EnsemblFungi"/>
</dbReference>
<dbReference type="InterPro" id="IPR036531">
    <property type="entry name" value="Rbsn_Rab-bd_sf"/>
</dbReference>
<dbReference type="GO" id="GO:0006904">
    <property type="term" value="P:vesicle docking involved in exocytosis"/>
    <property type="evidence" value="ECO:0007669"/>
    <property type="project" value="EnsemblFungi"/>
</dbReference>
<protein>
    <submittedName>
        <fullName evidence="7">LALA0S05e04060g1_1</fullName>
    </submittedName>
</protein>
<dbReference type="GO" id="GO:0010009">
    <property type="term" value="C:cytoplasmic side of endosome membrane"/>
    <property type="evidence" value="ECO:0007669"/>
    <property type="project" value="EnsemblFungi"/>
</dbReference>
<evidence type="ECO:0000256" key="1">
    <source>
        <dbReference type="ARBA" id="ARBA00022723"/>
    </source>
</evidence>
<accession>A0A0C7N745</accession>
<dbReference type="Proteomes" id="UP000054304">
    <property type="component" value="Unassembled WGS sequence"/>
</dbReference>
<dbReference type="InterPro" id="IPR052727">
    <property type="entry name" value="Rab4/Rab5_effector"/>
</dbReference>
<reference evidence="7 8" key="1">
    <citation type="submission" date="2014-12" db="EMBL/GenBank/DDBJ databases">
        <authorList>
            <person name="Neuveglise Cecile"/>
        </authorList>
    </citation>
    <scope>NUCLEOTIDE SEQUENCE [LARGE SCALE GENOMIC DNA]</scope>
    <source>
        <strain evidence="7 8">CBS 12615</strain>
    </source>
</reference>
<dbReference type="InterPro" id="IPR017455">
    <property type="entry name" value="Znf_FYVE-rel"/>
</dbReference>
<keyword evidence="3" id="KW-0862">Zinc</keyword>
<dbReference type="GO" id="GO:0006895">
    <property type="term" value="P:Golgi to endosome transport"/>
    <property type="evidence" value="ECO:0007669"/>
    <property type="project" value="EnsemblFungi"/>
</dbReference>
<dbReference type="PANTHER" id="PTHR13510:SF44">
    <property type="entry name" value="RABENOSYN-5"/>
    <property type="match status" value="1"/>
</dbReference>
<keyword evidence="1" id="KW-0479">Metal-binding</keyword>
<dbReference type="CDD" id="cd15761">
    <property type="entry name" value="FYVE1_Vac1p_like"/>
    <property type="match status" value="1"/>
</dbReference>
<dbReference type="EMBL" id="LN736364">
    <property type="protein sequence ID" value="CEP62367.1"/>
    <property type="molecule type" value="Genomic_DNA"/>
</dbReference>
<dbReference type="InterPro" id="IPR013083">
    <property type="entry name" value="Znf_RING/FYVE/PHD"/>
</dbReference>
<name>A0A0C7N745_9SACH</name>
<dbReference type="STRING" id="1245769.A0A0C7N745"/>
<dbReference type="GO" id="GO:0000011">
    <property type="term" value="P:vacuole inheritance"/>
    <property type="evidence" value="ECO:0007669"/>
    <property type="project" value="EnsemblFungi"/>
</dbReference>
<dbReference type="InterPro" id="IPR011011">
    <property type="entry name" value="Znf_FYVE_PHD"/>
</dbReference>
<dbReference type="SUPFAM" id="SSF140125">
    <property type="entry name" value="Rabenosyn-5 Rab-binding domain-like"/>
    <property type="match status" value="1"/>
</dbReference>
<evidence type="ECO:0000256" key="3">
    <source>
        <dbReference type="ARBA" id="ARBA00022833"/>
    </source>
</evidence>
<dbReference type="OrthoDB" id="166134at2759"/>
<dbReference type="GO" id="GO:0005829">
    <property type="term" value="C:cytosol"/>
    <property type="evidence" value="ECO:0007669"/>
    <property type="project" value="GOC"/>
</dbReference>
<dbReference type="PROSITE" id="PS50178">
    <property type="entry name" value="ZF_FYVE"/>
    <property type="match status" value="2"/>
</dbReference>
<dbReference type="GeneID" id="34685835"/>
<feature type="domain" description="FYVE-type" evidence="6">
    <location>
        <begin position="89"/>
        <end position="154"/>
    </location>
</feature>
<evidence type="ECO:0000313" key="7">
    <source>
        <dbReference type="EMBL" id="CEP62367.1"/>
    </source>
</evidence>
<evidence type="ECO:0000313" key="8">
    <source>
        <dbReference type="Proteomes" id="UP000054304"/>
    </source>
</evidence>
<dbReference type="SUPFAM" id="SSF57903">
    <property type="entry name" value="FYVE/PHD zinc finger"/>
    <property type="match status" value="2"/>
</dbReference>
<evidence type="ECO:0000256" key="2">
    <source>
        <dbReference type="ARBA" id="ARBA00022771"/>
    </source>
</evidence>
<organism evidence="7 8">
    <name type="scientific">Lachancea lanzarotensis</name>
    <dbReference type="NCBI Taxonomy" id="1245769"/>
    <lineage>
        <taxon>Eukaryota</taxon>
        <taxon>Fungi</taxon>
        <taxon>Dikarya</taxon>
        <taxon>Ascomycota</taxon>
        <taxon>Saccharomycotina</taxon>
        <taxon>Saccharomycetes</taxon>
        <taxon>Saccharomycetales</taxon>
        <taxon>Saccharomycetaceae</taxon>
        <taxon>Lachancea</taxon>
    </lineage>
</organism>
<feature type="compositionally biased region" description="Low complexity" evidence="5">
    <location>
        <begin position="431"/>
        <end position="442"/>
    </location>
</feature>
<dbReference type="Pfam" id="PF01363">
    <property type="entry name" value="FYVE"/>
    <property type="match status" value="1"/>
</dbReference>
<evidence type="ECO:0000256" key="4">
    <source>
        <dbReference type="PROSITE-ProRule" id="PRU00091"/>
    </source>
</evidence>
<feature type="domain" description="FYVE-type" evidence="6">
    <location>
        <begin position="232"/>
        <end position="311"/>
    </location>
</feature>
<dbReference type="GO" id="GO:0006896">
    <property type="term" value="P:Golgi to vacuole transport"/>
    <property type="evidence" value="ECO:0007669"/>
    <property type="project" value="EnsemblFungi"/>
</dbReference>
<feature type="region of interest" description="Disordered" evidence="5">
    <location>
        <begin position="429"/>
        <end position="449"/>
    </location>
</feature>
<evidence type="ECO:0000259" key="6">
    <source>
        <dbReference type="PROSITE" id="PS50178"/>
    </source>
</evidence>
<dbReference type="InterPro" id="IPR000306">
    <property type="entry name" value="Znf_FYVE"/>
</dbReference>
<dbReference type="PANTHER" id="PTHR13510">
    <property type="entry name" value="FYVE-FINGER-CONTAINING RAB5 EFFECTOR PROTEIN RABENOSYN-5-RELATED"/>
    <property type="match status" value="1"/>
</dbReference>
<keyword evidence="8" id="KW-1185">Reference proteome</keyword>
<proteinExistence type="predicted"/>
<dbReference type="Pfam" id="PF11464">
    <property type="entry name" value="Rbsn"/>
    <property type="match status" value="1"/>
</dbReference>
<dbReference type="InterPro" id="IPR021565">
    <property type="entry name" value="Rbsn_Rab-bd"/>
</dbReference>
<dbReference type="GO" id="GO:0008270">
    <property type="term" value="F:zinc ion binding"/>
    <property type="evidence" value="ECO:0007669"/>
    <property type="project" value="UniProtKB-KW"/>
</dbReference>
<dbReference type="AlphaFoldDB" id="A0A0C7N745"/>
<dbReference type="GO" id="GO:0006906">
    <property type="term" value="P:vesicle fusion"/>
    <property type="evidence" value="ECO:0007669"/>
    <property type="project" value="EnsemblFungi"/>
</dbReference>
<gene>
    <name evidence="7" type="ORF">LALA0_S05e04060g</name>
</gene>
<keyword evidence="2 4" id="KW-0863">Zinc-finger</keyword>
<dbReference type="HOGENOM" id="CLU_026440_0_0_1"/>
<evidence type="ECO:0000256" key="5">
    <source>
        <dbReference type="SAM" id="MobiDB-lite"/>
    </source>
</evidence>